<proteinExistence type="predicted"/>
<keyword evidence="1" id="KW-1133">Transmembrane helix</keyword>
<reference evidence="2 3" key="1">
    <citation type="submission" date="2009-10" db="EMBL/GenBank/DDBJ databases">
        <authorList>
            <person name="Qin X."/>
            <person name="Bachman B."/>
            <person name="Battles P."/>
            <person name="Bell A."/>
            <person name="Bess C."/>
            <person name="Bickham C."/>
            <person name="Chaboub L."/>
            <person name="Chen D."/>
            <person name="Coyle M."/>
            <person name="Deiros D.R."/>
            <person name="Dinh H."/>
            <person name="Forbes L."/>
            <person name="Fowler G."/>
            <person name="Francisco L."/>
            <person name="Fu Q."/>
            <person name="Gubbala S."/>
            <person name="Hale W."/>
            <person name="Han Y."/>
            <person name="Hemphill L."/>
            <person name="Highlander S.K."/>
            <person name="Hirani K."/>
            <person name="Hogues M."/>
            <person name="Jackson L."/>
            <person name="Jakkamsetti A."/>
            <person name="Javaid M."/>
            <person name="Jiang H."/>
            <person name="Korchina V."/>
            <person name="Kovar C."/>
            <person name="Lara F."/>
            <person name="Lee S."/>
            <person name="Mata R."/>
            <person name="Mathew T."/>
            <person name="Moen C."/>
            <person name="Morales K."/>
            <person name="Munidasa M."/>
            <person name="Nazareth L."/>
            <person name="Ngo R."/>
            <person name="Nguyen L."/>
            <person name="Okwuonu G."/>
            <person name="Ongeri F."/>
            <person name="Patil S."/>
            <person name="Petrosino J."/>
            <person name="Pham C."/>
            <person name="Pham P."/>
            <person name="Pu L.-L."/>
            <person name="Puazo M."/>
            <person name="Raj R."/>
            <person name="Reid J."/>
            <person name="Rouhana J."/>
            <person name="Saada N."/>
            <person name="Shang Y."/>
            <person name="Simmons D."/>
            <person name="Thornton R."/>
            <person name="Warren J."/>
            <person name="Weissenberger G."/>
            <person name="Zhang J."/>
            <person name="Zhang L."/>
            <person name="Zhou C."/>
            <person name="Zhu D."/>
            <person name="Muzny D."/>
            <person name="Worley K."/>
            <person name="Gibbs R."/>
        </authorList>
    </citation>
    <scope>NUCLEOTIDE SEQUENCE [LARGE SCALE GENOMIC DNA]</scope>
    <source>
        <strain evidence="2 3">DSM 17361</strain>
    </source>
</reference>
<keyword evidence="1" id="KW-0472">Membrane</keyword>
<comment type="caution">
    <text evidence="2">The sequence shown here is derived from an EMBL/GenBank/DDBJ whole genome shotgun (WGS) entry which is preliminary data.</text>
</comment>
<evidence type="ECO:0000313" key="3">
    <source>
        <dbReference type="Proteomes" id="UP000003160"/>
    </source>
</evidence>
<accession>D1PUN8</accession>
<feature type="transmembrane region" description="Helical" evidence="1">
    <location>
        <begin position="22"/>
        <end position="45"/>
    </location>
</feature>
<dbReference type="AlphaFoldDB" id="D1PUN8"/>
<protein>
    <submittedName>
        <fullName evidence="2">Uncharacterized protein</fullName>
    </submittedName>
</protein>
<dbReference type="HOGENOM" id="CLU_2846108_0_0_10"/>
<name>D1PUN8_9BACT</name>
<keyword evidence="3" id="KW-1185">Reference proteome</keyword>
<gene>
    <name evidence="2" type="ORF">HMPREF0645_0673</name>
</gene>
<dbReference type="EMBL" id="ACKS01000031">
    <property type="protein sequence ID" value="EFA44877.1"/>
    <property type="molecule type" value="Genomic_DNA"/>
</dbReference>
<organism evidence="2 3">
    <name type="scientific">Hallella bergensis DSM 17361</name>
    <dbReference type="NCBI Taxonomy" id="585502"/>
    <lineage>
        <taxon>Bacteria</taxon>
        <taxon>Pseudomonadati</taxon>
        <taxon>Bacteroidota</taxon>
        <taxon>Bacteroidia</taxon>
        <taxon>Bacteroidales</taxon>
        <taxon>Prevotellaceae</taxon>
        <taxon>Hallella</taxon>
    </lineage>
</organism>
<keyword evidence="1" id="KW-0812">Transmembrane</keyword>
<sequence length="65" mass="7731">MLVRVCRFSIIQTLIKMNKSELYILIAVFGLLTISLVWFGVKFLLDIRKRKNSQKQHRQPKHFDA</sequence>
<evidence type="ECO:0000313" key="2">
    <source>
        <dbReference type="EMBL" id="EFA44877.1"/>
    </source>
</evidence>
<evidence type="ECO:0000256" key="1">
    <source>
        <dbReference type="SAM" id="Phobius"/>
    </source>
</evidence>
<dbReference type="Proteomes" id="UP000003160">
    <property type="component" value="Unassembled WGS sequence"/>
</dbReference>